<feature type="transmembrane region" description="Helical" evidence="7">
    <location>
        <begin position="21"/>
        <end position="44"/>
    </location>
</feature>
<feature type="transmembrane region" description="Helical" evidence="7">
    <location>
        <begin position="173"/>
        <end position="192"/>
    </location>
</feature>
<evidence type="ECO:0000259" key="8">
    <source>
        <dbReference type="Pfam" id="PF00884"/>
    </source>
</evidence>
<sequence>MKKLREIRTKIDAYIQTHKPAAFIMWLLVLLFPLWLSLSGNAISFLSGEDGAAVLLRTLLTENYGAFLLGMLLIYLFFGAMVCLWKHVPLAALLTGLIFTIMPTVDFLKTEILKEHFLPWDMLLAKNADSFTTFLSALKIPTPLWWLWGGTVAYLTVLAILRPTLPIAWKKRVLGAPILLGCLYLCTMNGTVRADYSLLGLSSEAPTDQTKNYTENGFLTAFVLNLSSLNMGDPDNYSERYLEKAFAQYQPDEASGADFQNPDVIVILSESFWDPTTLKNVSFTEDPIPNYRRILAENHGGSMVSCTFGGGTVRPEFEILTGMTTSMLPSGNVPYQQYVFNNIYSYAREFKNQGYDTIGIHTYQKEFYERDRAYPLLGFDEMLGEYDLHAEQHFNSGPFLTDESLVEEIMYQLEQPHEKGVFIQGITMENHGLYLNKFDPSEWNIDFTSDTLSEEESNLLHNYCKGVSDSDAQLGRLYEYVMNREKPTVVLWYGDHLPTLGNDFGVYASTGTITSTTAANWTEEEKYQMFSTPYVVFSNYDTGHEYRADGTPVSPYLLTALMYDYIGAPETLRSNFLLDLYAHCPVISPYYNLYSEGCDEETRNKYIKLHELLTYDDLMGEQYLTKKLLPQEQKQE</sequence>
<dbReference type="OrthoDB" id="243547at2"/>
<feature type="transmembrane region" description="Helical" evidence="7">
    <location>
        <begin position="90"/>
        <end position="108"/>
    </location>
</feature>
<dbReference type="Gene3D" id="3.40.720.10">
    <property type="entry name" value="Alkaline Phosphatase, subunit A"/>
    <property type="match status" value="1"/>
</dbReference>
<feature type="transmembrane region" description="Helical" evidence="7">
    <location>
        <begin position="64"/>
        <end position="85"/>
    </location>
</feature>
<evidence type="ECO:0000256" key="1">
    <source>
        <dbReference type="ARBA" id="ARBA00004651"/>
    </source>
</evidence>
<organism evidence="9 10">
    <name type="scientific">Anaerotignum faecicola</name>
    <dbReference type="NCBI Taxonomy" id="2358141"/>
    <lineage>
        <taxon>Bacteria</taxon>
        <taxon>Bacillati</taxon>
        <taxon>Bacillota</taxon>
        <taxon>Clostridia</taxon>
        <taxon>Lachnospirales</taxon>
        <taxon>Anaerotignaceae</taxon>
        <taxon>Anaerotignum</taxon>
    </lineage>
</organism>
<comment type="pathway">
    <text evidence="2">Cell wall biogenesis; lipoteichoic acid biosynthesis.</text>
</comment>
<evidence type="ECO:0000256" key="4">
    <source>
        <dbReference type="ARBA" id="ARBA00022692"/>
    </source>
</evidence>
<reference evidence="9 10" key="1">
    <citation type="submission" date="2018-10" db="EMBL/GenBank/DDBJ databases">
        <title>Draft Genome Sequence of Anaerotignum sp. KCTC 15736.</title>
        <authorList>
            <person name="Choi S.H."/>
            <person name="Kim J.S."/>
            <person name="Kang S.W."/>
            <person name="Lee J.S."/>
            <person name="Park S.H."/>
        </authorList>
    </citation>
    <scope>NUCLEOTIDE SEQUENCE [LARGE SCALE GENOMIC DNA]</scope>
    <source>
        <strain evidence="9 10">KCTC 15736</strain>
    </source>
</reference>
<dbReference type="InterPro" id="IPR017850">
    <property type="entry name" value="Alkaline_phosphatase_core_sf"/>
</dbReference>
<dbReference type="Pfam" id="PF00884">
    <property type="entry name" value="Sulfatase"/>
    <property type="match status" value="1"/>
</dbReference>
<evidence type="ECO:0000313" key="9">
    <source>
        <dbReference type="EMBL" id="GCB30098.1"/>
    </source>
</evidence>
<dbReference type="InterPro" id="IPR050448">
    <property type="entry name" value="OpgB/LTA_synthase_biosynth"/>
</dbReference>
<name>A0A401LEY0_9FIRM</name>
<keyword evidence="4 7" id="KW-0812">Transmembrane</keyword>
<dbReference type="PANTHER" id="PTHR47371:SF3">
    <property type="entry name" value="PHOSPHOGLYCEROL TRANSFERASE I"/>
    <property type="match status" value="1"/>
</dbReference>
<dbReference type="InterPro" id="IPR000917">
    <property type="entry name" value="Sulfatase_N"/>
</dbReference>
<dbReference type="EMBL" id="BHVZ01000010">
    <property type="protein sequence ID" value="GCB30098.1"/>
    <property type="molecule type" value="Genomic_DNA"/>
</dbReference>
<keyword evidence="9" id="KW-0808">Transferase</keyword>
<dbReference type="AlphaFoldDB" id="A0A401LEY0"/>
<evidence type="ECO:0000313" key="10">
    <source>
        <dbReference type="Proteomes" id="UP000287361"/>
    </source>
</evidence>
<evidence type="ECO:0000256" key="2">
    <source>
        <dbReference type="ARBA" id="ARBA00004936"/>
    </source>
</evidence>
<evidence type="ECO:0000256" key="5">
    <source>
        <dbReference type="ARBA" id="ARBA00022989"/>
    </source>
</evidence>
<dbReference type="PANTHER" id="PTHR47371">
    <property type="entry name" value="LIPOTEICHOIC ACID SYNTHASE"/>
    <property type="match status" value="1"/>
</dbReference>
<feature type="transmembrane region" description="Helical" evidence="7">
    <location>
        <begin position="144"/>
        <end position="161"/>
    </location>
</feature>
<proteinExistence type="predicted"/>
<accession>A0A401LEY0</accession>
<dbReference type="Proteomes" id="UP000287361">
    <property type="component" value="Unassembled WGS sequence"/>
</dbReference>
<dbReference type="SUPFAM" id="SSF53649">
    <property type="entry name" value="Alkaline phosphatase-like"/>
    <property type="match status" value="1"/>
</dbReference>
<evidence type="ECO:0000256" key="6">
    <source>
        <dbReference type="ARBA" id="ARBA00023136"/>
    </source>
</evidence>
<keyword evidence="3" id="KW-1003">Cell membrane</keyword>
<protein>
    <submittedName>
        <fullName evidence="9">Phosphoglycerol transferase</fullName>
    </submittedName>
</protein>
<feature type="domain" description="Sulfatase N-terminal" evidence="8">
    <location>
        <begin position="262"/>
        <end position="554"/>
    </location>
</feature>
<gene>
    <name evidence="9" type="ORF">KGMB03357_17590</name>
</gene>
<dbReference type="CDD" id="cd16015">
    <property type="entry name" value="LTA_synthase"/>
    <property type="match status" value="1"/>
</dbReference>
<dbReference type="GO" id="GO:0005886">
    <property type="term" value="C:plasma membrane"/>
    <property type="evidence" value="ECO:0007669"/>
    <property type="project" value="UniProtKB-SubCell"/>
</dbReference>
<keyword evidence="10" id="KW-1185">Reference proteome</keyword>
<evidence type="ECO:0000256" key="7">
    <source>
        <dbReference type="SAM" id="Phobius"/>
    </source>
</evidence>
<keyword evidence="5 7" id="KW-1133">Transmembrane helix</keyword>
<keyword evidence="6 7" id="KW-0472">Membrane</keyword>
<dbReference type="GO" id="GO:0016740">
    <property type="term" value="F:transferase activity"/>
    <property type="evidence" value="ECO:0007669"/>
    <property type="project" value="UniProtKB-KW"/>
</dbReference>
<comment type="subcellular location">
    <subcellularLocation>
        <location evidence="1">Cell membrane</location>
        <topology evidence="1">Multi-pass membrane protein</topology>
    </subcellularLocation>
</comment>
<evidence type="ECO:0000256" key="3">
    <source>
        <dbReference type="ARBA" id="ARBA00022475"/>
    </source>
</evidence>
<comment type="caution">
    <text evidence="9">The sequence shown here is derived from an EMBL/GenBank/DDBJ whole genome shotgun (WGS) entry which is preliminary data.</text>
</comment>